<gene>
    <name evidence="2" type="ORF">LWI28_013559</name>
</gene>
<reference evidence="2" key="1">
    <citation type="journal article" date="2022" name="Plant J.">
        <title>Strategies of tolerance reflected in two North American maple genomes.</title>
        <authorList>
            <person name="McEvoy S.L."/>
            <person name="Sezen U.U."/>
            <person name="Trouern-Trend A."/>
            <person name="McMahon S.M."/>
            <person name="Schaberg P.G."/>
            <person name="Yang J."/>
            <person name="Wegrzyn J.L."/>
            <person name="Swenson N.G."/>
        </authorList>
    </citation>
    <scope>NUCLEOTIDE SEQUENCE</scope>
    <source>
        <strain evidence="2">91603</strain>
    </source>
</reference>
<dbReference type="EMBL" id="JAJSOW010000100">
    <property type="protein sequence ID" value="KAI9186080.1"/>
    <property type="molecule type" value="Genomic_DNA"/>
</dbReference>
<feature type="region of interest" description="Disordered" evidence="1">
    <location>
        <begin position="28"/>
        <end position="72"/>
    </location>
</feature>
<dbReference type="Proteomes" id="UP001064489">
    <property type="component" value="Chromosome 3"/>
</dbReference>
<reference evidence="2" key="2">
    <citation type="submission" date="2023-02" db="EMBL/GenBank/DDBJ databases">
        <authorList>
            <person name="Swenson N.G."/>
            <person name="Wegrzyn J.L."/>
            <person name="Mcevoy S.L."/>
        </authorList>
    </citation>
    <scope>NUCLEOTIDE SEQUENCE</scope>
    <source>
        <strain evidence="2">91603</strain>
        <tissue evidence="2">Leaf</tissue>
    </source>
</reference>
<keyword evidence="3" id="KW-1185">Reference proteome</keyword>
<proteinExistence type="predicted"/>
<sequence>MKSGSIPDPSLGSSWIFMKNPSLPPYPTARTISCHRKNPASSPATPSPPVDRATPSPPVDRTATSPPVNRATPAPSMAALIVQLQLFRWRRRSRSCNPFDDGEYLLLHLASLLFLAPIMQLQLLWETDNFFFVPRVCLGGCVILFESINQREKAELGSCV</sequence>
<protein>
    <submittedName>
        <fullName evidence="2">Uncharacterized protein</fullName>
    </submittedName>
</protein>
<evidence type="ECO:0000313" key="3">
    <source>
        <dbReference type="Proteomes" id="UP001064489"/>
    </source>
</evidence>
<name>A0AAD5J9D1_ACENE</name>
<evidence type="ECO:0000256" key="1">
    <source>
        <dbReference type="SAM" id="MobiDB-lite"/>
    </source>
</evidence>
<accession>A0AAD5J9D1</accession>
<comment type="caution">
    <text evidence="2">The sequence shown here is derived from an EMBL/GenBank/DDBJ whole genome shotgun (WGS) entry which is preliminary data.</text>
</comment>
<evidence type="ECO:0000313" key="2">
    <source>
        <dbReference type="EMBL" id="KAI9186080.1"/>
    </source>
</evidence>
<organism evidence="2 3">
    <name type="scientific">Acer negundo</name>
    <name type="common">Box elder</name>
    <dbReference type="NCBI Taxonomy" id="4023"/>
    <lineage>
        <taxon>Eukaryota</taxon>
        <taxon>Viridiplantae</taxon>
        <taxon>Streptophyta</taxon>
        <taxon>Embryophyta</taxon>
        <taxon>Tracheophyta</taxon>
        <taxon>Spermatophyta</taxon>
        <taxon>Magnoliopsida</taxon>
        <taxon>eudicotyledons</taxon>
        <taxon>Gunneridae</taxon>
        <taxon>Pentapetalae</taxon>
        <taxon>rosids</taxon>
        <taxon>malvids</taxon>
        <taxon>Sapindales</taxon>
        <taxon>Sapindaceae</taxon>
        <taxon>Hippocastanoideae</taxon>
        <taxon>Acereae</taxon>
        <taxon>Acer</taxon>
    </lineage>
</organism>
<dbReference type="AlphaFoldDB" id="A0AAD5J9D1"/>